<proteinExistence type="predicted"/>
<feature type="chain" id="PRO_5045563106" evidence="2">
    <location>
        <begin position="22"/>
        <end position="209"/>
    </location>
</feature>
<dbReference type="EMBL" id="JBANRG010000025">
    <property type="protein sequence ID" value="KAK7454053.1"/>
    <property type="molecule type" value="Genomic_DNA"/>
</dbReference>
<evidence type="ECO:0000313" key="4">
    <source>
        <dbReference type="Proteomes" id="UP001498398"/>
    </source>
</evidence>
<accession>A0ABR1JB72</accession>
<evidence type="ECO:0000256" key="2">
    <source>
        <dbReference type="SAM" id="SignalP"/>
    </source>
</evidence>
<organism evidence="3 4">
    <name type="scientific">Marasmiellus scandens</name>
    <dbReference type="NCBI Taxonomy" id="2682957"/>
    <lineage>
        <taxon>Eukaryota</taxon>
        <taxon>Fungi</taxon>
        <taxon>Dikarya</taxon>
        <taxon>Basidiomycota</taxon>
        <taxon>Agaricomycotina</taxon>
        <taxon>Agaricomycetes</taxon>
        <taxon>Agaricomycetidae</taxon>
        <taxon>Agaricales</taxon>
        <taxon>Marasmiineae</taxon>
        <taxon>Omphalotaceae</taxon>
        <taxon>Marasmiellus</taxon>
    </lineage>
</organism>
<reference evidence="3 4" key="1">
    <citation type="submission" date="2024-01" db="EMBL/GenBank/DDBJ databases">
        <title>A draft genome for the cacao thread blight pathogen Marasmiellus scandens.</title>
        <authorList>
            <person name="Baruah I.K."/>
            <person name="Leung J."/>
            <person name="Bukari Y."/>
            <person name="Amoako-Attah I."/>
            <person name="Meinhardt L.W."/>
            <person name="Bailey B.A."/>
            <person name="Cohen S.P."/>
        </authorList>
    </citation>
    <scope>NUCLEOTIDE SEQUENCE [LARGE SCALE GENOMIC DNA]</scope>
    <source>
        <strain evidence="3 4">GH-19</strain>
    </source>
</reference>
<feature type="transmembrane region" description="Helical" evidence="1">
    <location>
        <begin position="143"/>
        <end position="166"/>
    </location>
</feature>
<keyword evidence="4" id="KW-1185">Reference proteome</keyword>
<keyword evidence="1" id="KW-1133">Transmembrane helix</keyword>
<comment type="caution">
    <text evidence="3">The sequence shown here is derived from an EMBL/GenBank/DDBJ whole genome shotgun (WGS) entry which is preliminary data.</text>
</comment>
<feature type="transmembrane region" description="Helical" evidence="1">
    <location>
        <begin position="186"/>
        <end position="207"/>
    </location>
</feature>
<keyword evidence="1" id="KW-0812">Transmembrane</keyword>
<sequence>MPSFRAISVITALACAAFSFAAPQPISNGLVAVEARDSGVTSVPQILQRVTGDLQPIVDQLFYITSDNNTASIVNPILGDVKVILGGAISDVKALTSATADAALDTVNYTVQDLAPLIAVVVNLVLIALGKVLQLLSVAEYQLIFPVLCEVGTLVGNLLTLILAIVDAKGTLAVLLATLLPLIHRVLAIIVNLGITSVFSSLGVNAFNN</sequence>
<gene>
    <name evidence="3" type="ORF">VKT23_011566</name>
</gene>
<keyword evidence="1" id="KW-0472">Membrane</keyword>
<evidence type="ECO:0000256" key="1">
    <source>
        <dbReference type="SAM" id="Phobius"/>
    </source>
</evidence>
<evidence type="ECO:0000313" key="3">
    <source>
        <dbReference type="EMBL" id="KAK7454053.1"/>
    </source>
</evidence>
<feature type="transmembrane region" description="Helical" evidence="1">
    <location>
        <begin position="114"/>
        <end position="136"/>
    </location>
</feature>
<dbReference type="Proteomes" id="UP001498398">
    <property type="component" value="Unassembled WGS sequence"/>
</dbReference>
<keyword evidence="2" id="KW-0732">Signal</keyword>
<protein>
    <submittedName>
        <fullName evidence="3">Uncharacterized protein</fullName>
    </submittedName>
</protein>
<name>A0ABR1JB72_9AGAR</name>
<feature type="signal peptide" evidence="2">
    <location>
        <begin position="1"/>
        <end position="21"/>
    </location>
</feature>